<keyword evidence="2" id="KW-1185">Reference proteome</keyword>
<evidence type="ECO:0000313" key="1">
    <source>
        <dbReference type="EMBL" id="EFO85533.1"/>
    </source>
</evidence>
<sequence>MHRIFENRRHPVAVKLLITNVEILRLTPGLWMQIEEMNIFAEADRVFSEMAPYIEESSYPLEKLHVFVYDSVIFKHLKLTSAKHIVFDRLDDDFDEVDGILSVDDFMILIKRWISSEKQEGASFSFALFSPETYDEIEMDEFHKNVFKKIKKTFKKSISGHRYAQIPTNHGTMLKVSVEPGGEEENPWNIVMQILS</sequence>
<gene>
    <name evidence="1" type="ORF">CRE_29137</name>
</gene>
<organism evidence="2">
    <name type="scientific">Caenorhabditis remanei</name>
    <name type="common">Caenorhabditis vulgaris</name>
    <dbReference type="NCBI Taxonomy" id="31234"/>
    <lineage>
        <taxon>Eukaryota</taxon>
        <taxon>Metazoa</taxon>
        <taxon>Ecdysozoa</taxon>
        <taxon>Nematoda</taxon>
        <taxon>Chromadorea</taxon>
        <taxon>Rhabditida</taxon>
        <taxon>Rhabditina</taxon>
        <taxon>Rhabditomorpha</taxon>
        <taxon>Rhabditoidea</taxon>
        <taxon>Rhabditidae</taxon>
        <taxon>Peloderinae</taxon>
        <taxon>Caenorhabditis</taxon>
    </lineage>
</organism>
<dbReference type="GeneID" id="9824627"/>
<accession>E3N4K3</accession>
<proteinExistence type="predicted"/>
<dbReference type="KEGG" id="crq:GCK72_022543"/>
<dbReference type="PANTHER" id="PTHR31379:SF1">
    <property type="entry name" value="F-BOX C PROTEIN-RELATED"/>
    <property type="match status" value="1"/>
</dbReference>
<dbReference type="OrthoDB" id="5907353at2759"/>
<dbReference type="Pfam" id="PF12078">
    <property type="entry name" value="DUF3557"/>
    <property type="match status" value="1"/>
</dbReference>
<name>E3N4K3_CAERE</name>
<reference evidence="1" key="1">
    <citation type="submission" date="2007-07" db="EMBL/GenBank/DDBJ databases">
        <title>PCAP assembly of the Caenorhabditis remanei genome.</title>
        <authorList>
            <consortium name="The Caenorhabditis remanei Sequencing Consortium"/>
            <person name="Wilson R.K."/>
        </authorList>
    </citation>
    <scope>NUCLEOTIDE SEQUENCE [LARGE SCALE GENOMIC DNA]</scope>
    <source>
        <strain evidence="1">PB4641</strain>
    </source>
</reference>
<dbReference type="AlphaFoldDB" id="E3N4K3"/>
<dbReference type="PANTHER" id="PTHR31379">
    <property type="entry name" value="F-BOX C PROTEIN-RELATED-RELATED"/>
    <property type="match status" value="1"/>
</dbReference>
<dbReference type="CTD" id="9824627"/>
<dbReference type="Proteomes" id="UP000008281">
    <property type="component" value="Unassembled WGS sequence"/>
</dbReference>
<dbReference type="RefSeq" id="XP_003096634.2">
    <property type="nucleotide sequence ID" value="XM_003096586.2"/>
</dbReference>
<dbReference type="HOGENOM" id="CLU_1391420_0_0_1"/>
<dbReference type="EMBL" id="DS268526">
    <property type="protein sequence ID" value="EFO85533.1"/>
    <property type="molecule type" value="Genomic_DNA"/>
</dbReference>
<evidence type="ECO:0000313" key="2">
    <source>
        <dbReference type="Proteomes" id="UP000008281"/>
    </source>
</evidence>
<protein>
    <submittedName>
        <fullName evidence="1">Uncharacterized protein</fullName>
    </submittedName>
</protein>
<dbReference type="InterPro" id="IPR021942">
    <property type="entry name" value="DUF3557"/>
</dbReference>